<dbReference type="SUPFAM" id="SSF49401">
    <property type="entry name" value="Bacterial adhesins"/>
    <property type="match status" value="1"/>
</dbReference>
<organism evidence="2 3">
    <name type="scientific">Moellerella wisconsensis ATCC 35017</name>
    <dbReference type="NCBI Taxonomy" id="1354267"/>
    <lineage>
        <taxon>Bacteria</taxon>
        <taxon>Pseudomonadati</taxon>
        <taxon>Pseudomonadota</taxon>
        <taxon>Gammaproteobacteria</taxon>
        <taxon>Enterobacterales</taxon>
        <taxon>Morganellaceae</taxon>
        <taxon>Moellerella</taxon>
    </lineage>
</organism>
<name>A0A0N0Z9J1_9GAMM</name>
<dbReference type="InterPro" id="IPR008966">
    <property type="entry name" value="Adhesion_dom_sf"/>
</dbReference>
<reference evidence="2 3" key="1">
    <citation type="submission" date="2015-07" db="EMBL/GenBank/DDBJ databases">
        <title>ATOL: Assembling a taxonomically balanced genome-scale reconstruction of the evolutionary history of the Enterobacteriaceae.</title>
        <authorList>
            <person name="Plunkett G.III."/>
            <person name="Neeno-Eckwall E.C."/>
            <person name="Glasner J.D."/>
            <person name="Perna N.T."/>
        </authorList>
    </citation>
    <scope>NUCLEOTIDE SEQUENCE [LARGE SCALE GENOMIC DNA]</scope>
    <source>
        <strain evidence="2 3">ATCC 35017</strain>
    </source>
</reference>
<proteinExistence type="predicted"/>
<dbReference type="InterPro" id="IPR036937">
    <property type="entry name" value="Adhesion_dom_fimbrial_sf"/>
</dbReference>
<gene>
    <name evidence="2" type="ORF">M992_0886</name>
</gene>
<sequence length="176" mass="19701">MVKKSLYYLIGILFFYSSISLAENLNISGSLVNSPCKLLPSDSEVMIKFENLILRELYENTAGWEKKEFIIALSECDLSVGSSFKIKFTGDDSPNLKGYLALDQEQFKNKLAIGIETDSGLFLPLNEKPSLIQIKNNGRNEIKFRAYLKPTAEAIANKNIPIGNFTAKVVFTLAYD</sequence>
<evidence type="ECO:0000259" key="1">
    <source>
        <dbReference type="Pfam" id="PF00419"/>
    </source>
</evidence>
<dbReference type="Pfam" id="PF00419">
    <property type="entry name" value="Fimbrial"/>
    <property type="match status" value="1"/>
</dbReference>
<dbReference type="AlphaFoldDB" id="A0A0N0Z9J1"/>
<dbReference type="Proteomes" id="UP000053226">
    <property type="component" value="Unassembled WGS sequence"/>
</dbReference>
<dbReference type="OrthoDB" id="6455435at2"/>
<protein>
    <submittedName>
        <fullName evidence="2">Minor fimbrial subunit</fullName>
    </submittedName>
</protein>
<accession>A0A0N0Z9J1</accession>
<dbReference type="RefSeq" id="WP_053907481.1">
    <property type="nucleotide sequence ID" value="NZ_CAWMUS010000009.1"/>
</dbReference>
<dbReference type="EMBL" id="LGAA01000009">
    <property type="protein sequence ID" value="KPD03596.1"/>
    <property type="molecule type" value="Genomic_DNA"/>
</dbReference>
<evidence type="ECO:0000313" key="2">
    <source>
        <dbReference type="EMBL" id="KPD03596.1"/>
    </source>
</evidence>
<dbReference type="Gene3D" id="2.60.40.1090">
    <property type="entry name" value="Fimbrial-type adhesion domain"/>
    <property type="match status" value="1"/>
</dbReference>
<dbReference type="InterPro" id="IPR000259">
    <property type="entry name" value="Adhesion_dom_fimbrial"/>
</dbReference>
<comment type="caution">
    <text evidence="2">The sequence shown here is derived from an EMBL/GenBank/DDBJ whole genome shotgun (WGS) entry which is preliminary data.</text>
</comment>
<dbReference type="InterPro" id="IPR050263">
    <property type="entry name" value="Bact_Fimbrial_Adh_Pro"/>
</dbReference>
<dbReference type="PANTHER" id="PTHR33420">
    <property type="entry name" value="FIMBRIAL SUBUNIT ELFA-RELATED"/>
    <property type="match status" value="1"/>
</dbReference>
<dbReference type="PANTHER" id="PTHR33420:SF9">
    <property type="entry name" value="MINOR FIMBRIAL SUBUNIT"/>
    <property type="match status" value="1"/>
</dbReference>
<dbReference type="GO" id="GO:0043709">
    <property type="term" value="P:cell adhesion involved in single-species biofilm formation"/>
    <property type="evidence" value="ECO:0007669"/>
    <property type="project" value="TreeGrafter"/>
</dbReference>
<dbReference type="GO" id="GO:0009289">
    <property type="term" value="C:pilus"/>
    <property type="evidence" value="ECO:0007669"/>
    <property type="project" value="InterPro"/>
</dbReference>
<keyword evidence="3" id="KW-1185">Reference proteome</keyword>
<feature type="domain" description="Fimbrial-type adhesion" evidence="1">
    <location>
        <begin position="26"/>
        <end position="176"/>
    </location>
</feature>
<evidence type="ECO:0000313" key="3">
    <source>
        <dbReference type="Proteomes" id="UP000053226"/>
    </source>
</evidence>